<dbReference type="GO" id="GO:0008408">
    <property type="term" value="F:3'-5' exonuclease activity"/>
    <property type="evidence" value="ECO:0007669"/>
    <property type="project" value="InterPro"/>
</dbReference>
<evidence type="ECO:0000256" key="8">
    <source>
        <dbReference type="ARBA" id="ARBA00022705"/>
    </source>
</evidence>
<dbReference type="NCBIfam" id="NF004225">
    <property type="entry name" value="PRK05672.1"/>
    <property type="match status" value="1"/>
</dbReference>
<keyword evidence="9 13" id="KW-0227">DNA damage</keyword>
<dbReference type="Pfam" id="PF14579">
    <property type="entry name" value="HHH_6"/>
    <property type="match status" value="1"/>
</dbReference>
<dbReference type="InterPro" id="IPR003141">
    <property type="entry name" value="Pol/His_phosphatase_N"/>
</dbReference>
<dbReference type="InterPro" id="IPR016195">
    <property type="entry name" value="Pol/histidinol_Pase-like"/>
</dbReference>
<name>A0A6J4HLK0_9ACTN</name>
<keyword evidence="10 13" id="KW-0239">DNA-directed DNA polymerase</keyword>
<feature type="domain" description="Polymerase/histidinol phosphatase N-terminal" evidence="15">
    <location>
        <begin position="65"/>
        <end position="132"/>
    </location>
</feature>
<dbReference type="CDD" id="cd04485">
    <property type="entry name" value="DnaE_OBF"/>
    <property type="match status" value="1"/>
</dbReference>
<proteinExistence type="inferred from homology"/>
<evidence type="ECO:0000256" key="12">
    <source>
        <dbReference type="ARBA" id="ARBA00049244"/>
    </source>
</evidence>
<evidence type="ECO:0000256" key="9">
    <source>
        <dbReference type="ARBA" id="ARBA00022763"/>
    </source>
</evidence>
<evidence type="ECO:0000256" key="14">
    <source>
        <dbReference type="SAM" id="MobiDB-lite"/>
    </source>
</evidence>
<protein>
    <recommendedName>
        <fullName evidence="4 13">Error-prone DNA polymerase</fullName>
        <ecNumber evidence="3 13">2.7.7.7</ecNumber>
    </recommendedName>
</protein>
<evidence type="ECO:0000256" key="6">
    <source>
        <dbReference type="ARBA" id="ARBA00022679"/>
    </source>
</evidence>
<comment type="catalytic activity">
    <reaction evidence="12 13">
        <text>DNA(n) + a 2'-deoxyribonucleoside 5'-triphosphate = DNA(n+1) + diphosphate</text>
        <dbReference type="Rhea" id="RHEA:22508"/>
        <dbReference type="Rhea" id="RHEA-COMP:17339"/>
        <dbReference type="Rhea" id="RHEA-COMP:17340"/>
        <dbReference type="ChEBI" id="CHEBI:33019"/>
        <dbReference type="ChEBI" id="CHEBI:61560"/>
        <dbReference type="ChEBI" id="CHEBI:173112"/>
        <dbReference type="EC" id="2.7.7.7"/>
    </reaction>
</comment>
<keyword evidence="7 13" id="KW-0548">Nucleotidyltransferase</keyword>
<dbReference type="GO" id="GO:0006281">
    <property type="term" value="P:DNA repair"/>
    <property type="evidence" value="ECO:0007669"/>
    <property type="project" value="UniProtKB-UniRule"/>
</dbReference>
<keyword evidence="8 13" id="KW-0235">DNA replication</keyword>
<dbReference type="Pfam" id="PF02811">
    <property type="entry name" value="PHP"/>
    <property type="match status" value="1"/>
</dbReference>
<evidence type="ECO:0000313" key="16">
    <source>
        <dbReference type="EMBL" id="CAA9227531.1"/>
    </source>
</evidence>
<dbReference type="Gene3D" id="3.20.20.140">
    <property type="entry name" value="Metal-dependent hydrolases"/>
    <property type="match status" value="1"/>
</dbReference>
<dbReference type="SUPFAM" id="SSF89550">
    <property type="entry name" value="PHP domain-like"/>
    <property type="match status" value="1"/>
</dbReference>
<dbReference type="Pfam" id="PF07733">
    <property type="entry name" value="DNA_pol3_alpha"/>
    <property type="match status" value="1"/>
</dbReference>
<comment type="function">
    <text evidence="13">DNA polymerase involved in damage-induced mutagenesis and translesion synthesis (TLS). It is not the major replicative DNA polymerase.</text>
</comment>
<dbReference type="InterPro" id="IPR040982">
    <property type="entry name" value="DNA_pol3_finger"/>
</dbReference>
<dbReference type="InterPro" id="IPR004805">
    <property type="entry name" value="DnaE2/DnaE/PolC"/>
</dbReference>
<dbReference type="InterPro" id="IPR023073">
    <property type="entry name" value="DnaE2"/>
</dbReference>
<evidence type="ECO:0000256" key="5">
    <source>
        <dbReference type="ARBA" id="ARBA00022490"/>
    </source>
</evidence>
<evidence type="ECO:0000256" key="10">
    <source>
        <dbReference type="ARBA" id="ARBA00022932"/>
    </source>
</evidence>
<feature type="region of interest" description="Disordered" evidence="14">
    <location>
        <begin position="19"/>
        <end position="40"/>
    </location>
</feature>
<gene>
    <name evidence="13" type="primary">dnaE2</name>
    <name evidence="16" type="ORF">AVDCRST_MAG20-1015</name>
</gene>
<dbReference type="InterPro" id="IPR029460">
    <property type="entry name" value="DNAPol_HHH"/>
</dbReference>
<keyword evidence="11 13" id="KW-0234">DNA repair</keyword>
<evidence type="ECO:0000256" key="13">
    <source>
        <dbReference type="HAMAP-Rule" id="MF_01902"/>
    </source>
</evidence>
<dbReference type="EMBL" id="CADCSY010000043">
    <property type="protein sequence ID" value="CAA9227531.1"/>
    <property type="molecule type" value="Genomic_DNA"/>
</dbReference>
<dbReference type="AlphaFoldDB" id="A0A6J4HLK0"/>
<accession>A0A6J4HLK0</accession>
<comment type="subcellular location">
    <subcellularLocation>
        <location evidence="1 13">Cytoplasm</location>
    </subcellularLocation>
</comment>
<evidence type="ECO:0000256" key="4">
    <source>
        <dbReference type="ARBA" id="ARBA00017273"/>
    </source>
</evidence>
<evidence type="ECO:0000256" key="7">
    <source>
        <dbReference type="ARBA" id="ARBA00022695"/>
    </source>
</evidence>
<dbReference type="Pfam" id="PF17657">
    <property type="entry name" value="DNA_pol3_finger"/>
    <property type="match status" value="1"/>
</dbReference>
<dbReference type="InterPro" id="IPR004365">
    <property type="entry name" value="NA-bd_OB_tRNA"/>
</dbReference>
<evidence type="ECO:0000256" key="3">
    <source>
        <dbReference type="ARBA" id="ARBA00012417"/>
    </source>
</evidence>
<evidence type="ECO:0000259" key="15">
    <source>
        <dbReference type="SMART" id="SM00481"/>
    </source>
</evidence>
<dbReference type="GO" id="GO:0003676">
    <property type="term" value="F:nucleic acid binding"/>
    <property type="evidence" value="ECO:0007669"/>
    <property type="project" value="InterPro"/>
</dbReference>
<comment type="similarity">
    <text evidence="2 13">Belongs to the DNA polymerase type-C family. DnaE2 subfamily.</text>
</comment>
<dbReference type="Gene3D" id="1.10.150.870">
    <property type="match status" value="1"/>
</dbReference>
<dbReference type="NCBIfam" id="TIGR00594">
    <property type="entry name" value="polc"/>
    <property type="match status" value="1"/>
</dbReference>
<dbReference type="HAMAP" id="MF_01902">
    <property type="entry name" value="DNApol_error_prone"/>
    <property type="match status" value="1"/>
</dbReference>
<evidence type="ECO:0000256" key="2">
    <source>
        <dbReference type="ARBA" id="ARBA00007391"/>
    </source>
</evidence>
<dbReference type="GO" id="GO:0005737">
    <property type="term" value="C:cytoplasm"/>
    <property type="evidence" value="ECO:0007669"/>
    <property type="project" value="UniProtKB-SubCell"/>
</dbReference>
<dbReference type="PANTHER" id="PTHR32294">
    <property type="entry name" value="DNA POLYMERASE III SUBUNIT ALPHA"/>
    <property type="match status" value="1"/>
</dbReference>
<evidence type="ECO:0000256" key="1">
    <source>
        <dbReference type="ARBA" id="ARBA00004496"/>
    </source>
</evidence>
<dbReference type="InterPro" id="IPR004013">
    <property type="entry name" value="PHP_dom"/>
</dbReference>
<sequence length="1113" mass="120146">MGWRNPPIPWSELERRLADGRPRVVPEGADGGDSPAWSASRQAYAAPPELRYPAPVDGAATAPYAELHCHSNFSFLDGASHPEELVEEAARLGLTALALTDHDGMYGVVRFAEAARAVGMRTVFGAELTLGLTRAPVGEPDPPGTHLVVLARDPEGYARLCRAISTAQLAGGEKGLPRASLEEVAAIGTGGEGAGSGHWQVLTGCRKGAVPRALVDEGPAAAARELQRLVDAFGRERVAVELWDHGHPLDSARNDVLARLGVAAGVDVVATNDVHYATPARRPLATALAAVRARRSLDEVEGWLPAGAGACLRPGWEQERRFARYPGVVARAAELALECAFDLALVAPRLPDFPVPPGHDEMSWLRELTEQGARRRYGPRGAERVPGAYAQIDHELAMIDQLGFPGYFLIVWDLVEFCRRQDIYCQGRGSAANSAACYALGITKADAVTLGLLFERFLSPERDGPPDIDLDIEAGRREEVIQYAYRRYGRERAAQVANVITYRARSAVRDMGRALGHAPGTLDAWSKQLDHFSSIGKVAGEGDSGIPAPVLALAAEVEHFPRHLGIHSGGMVICDRPVVEVCPVEWGRMADRSVLQWDKDDCAAAGLVKFDLLGLGMLTVLHDCIDLIAANGGSRIDLAEIPQDDAVYEMLQAADSIGVFQVESRAQMATLPRLKPRTFYDLVVEVALIRPGPIQGGSVHPYIRRRNGLEPVTYLHPLLEKSLAKTLGVPLFQEQLMQMAIDVAGFSPGDADQLRQAMGSKRSTERMERLRGRFYEGMAANGITGEVADQIFEKLAAFANFGFPESHSVSFAYLVYASSWLKLHHPAAFCAALLNAQPMGFWAPHTLVRDARRHGVQVRRPDVNVSLATSSLERCEGSTGGLAVRLGLGEVRSVGEALATRIADRRQADGPYSSVEDLVRRAEVPLPAVEALATASALASIGLDRRRALWAAGAAVQAKPDRLEGIVTGTVAPSLPGMSPTEETNADLWSTGIAAVHPTEHVREHLSTLGVLTAEQLRTAEPDRRVLVGGVVTHRQKPATAQGTIFVNLEDETGLVNVICSAGVWDRYRRVARTSPALLVRGTLERVEGVINVVADRLEPLPVATSSRSRDFR</sequence>
<organism evidence="16">
    <name type="scientific">uncultured Acidimicrobiales bacterium</name>
    <dbReference type="NCBI Taxonomy" id="310071"/>
    <lineage>
        <taxon>Bacteria</taxon>
        <taxon>Bacillati</taxon>
        <taxon>Actinomycetota</taxon>
        <taxon>Acidimicrobiia</taxon>
        <taxon>Acidimicrobiales</taxon>
        <taxon>environmental samples</taxon>
    </lineage>
</organism>
<dbReference type="PANTHER" id="PTHR32294:SF4">
    <property type="entry name" value="ERROR-PRONE DNA POLYMERASE"/>
    <property type="match status" value="1"/>
</dbReference>
<dbReference type="GO" id="GO:0006260">
    <property type="term" value="P:DNA replication"/>
    <property type="evidence" value="ECO:0007669"/>
    <property type="project" value="UniProtKB-KW"/>
</dbReference>
<dbReference type="SMART" id="SM00481">
    <property type="entry name" value="POLIIIAc"/>
    <property type="match status" value="1"/>
</dbReference>
<keyword evidence="6 13" id="KW-0808">Transferase</keyword>
<keyword evidence="5 13" id="KW-0963">Cytoplasm</keyword>
<dbReference type="Pfam" id="PF01336">
    <property type="entry name" value="tRNA_anti-codon"/>
    <property type="match status" value="1"/>
</dbReference>
<dbReference type="EC" id="2.7.7.7" evidence="3 13"/>
<reference evidence="16" key="1">
    <citation type="submission" date="2020-02" db="EMBL/GenBank/DDBJ databases">
        <authorList>
            <person name="Meier V. D."/>
        </authorList>
    </citation>
    <scope>NUCLEOTIDE SEQUENCE</scope>
    <source>
        <strain evidence="16">AVDCRST_MAG20</strain>
    </source>
</reference>
<dbReference type="InterPro" id="IPR011708">
    <property type="entry name" value="DNA_pol3_alpha_NTPase_dom"/>
</dbReference>
<dbReference type="GO" id="GO:0003887">
    <property type="term" value="F:DNA-directed DNA polymerase activity"/>
    <property type="evidence" value="ECO:0007669"/>
    <property type="project" value="UniProtKB-UniRule"/>
</dbReference>
<evidence type="ECO:0000256" key="11">
    <source>
        <dbReference type="ARBA" id="ARBA00023204"/>
    </source>
</evidence>